<dbReference type="RefSeq" id="WP_134244507.1">
    <property type="nucleotide sequence ID" value="NZ_SNRV01000032.1"/>
</dbReference>
<feature type="domain" description="Trimeric autotransporter adhesin YadA-like head" evidence="14">
    <location>
        <begin position="160"/>
        <end position="183"/>
    </location>
</feature>
<feature type="domain" description="Trimeric autotransporter adhesin YadA-like stalk" evidence="15">
    <location>
        <begin position="2225"/>
        <end position="2265"/>
    </location>
</feature>
<dbReference type="Gene3D" id="3.30.1300.30">
    <property type="entry name" value="GSPII I/J protein-like"/>
    <property type="match status" value="1"/>
</dbReference>
<feature type="domain" description="Trimeric autotransporter adhesin YadA-like stalk" evidence="15">
    <location>
        <begin position="1750"/>
        <end position="1788"/>
    </location>
</feature>
<dbReference type="InterPro" id="IPR008635">
    <property type="entry name" value="Coiled_stalk_dom"/>
</dbReference>
<dbReference type="Proteomes" id="UP000297565">
    <property type="component" value="Unassembled WGS sequence"/>
</dbReference>
<dbReference type="Pfam" id="PF05662">
    <property type="entry name" value="YadA_stalk"/>
    <property type="match status" value="4"/>
</dbReference>
<gene>
    <name evidence="16" type="ORF">E2R48_09290</name>
</gene>
<keyword evidence="7" id="KW-0732">Signal</keyword>
<protein>
    <recommendedName>
        <fullName evidence="18">YadA domain protein</fullName>
    </recommendedName>
</protein>
<comment type="caution">
    <text evidence="16">The sequence shown here is derived from an EMBL/GenBank/DDBJ whole genome shotgun (WGS) entry which is preliminary data.</text>
</comment>
<keyword evidence="8" id="KW-0653">Protein transport</keyword>
<dbReference type="InterPro" id="IPR005594">
    <property type="entry name" value="YadA_C"/>
</dbReference>
<dbReference type="GO" id="GO:0009986">
    <property type="term" value="C:cell surface"/>
    <property type="evidence" value="ECO:0007669"/>
    <property type="project" value="UniProtKB-SubCell"/>
</dbReference>
<evidence type="ECO:0008006" key="18">
    <source>
        <dbReference type="Google" id="ProtNLM"/>
    </source>
</evidence>
<feature type="domain" description="Trimeric autotransporter adhesin YadA-like head" evidence="14">
    <location>
        <begin position="2033"/>
        <end position="2053"/>
    </location>
</feature>
<feature type="domain" description="Trimeric autotransporter adhesin YadA-like head" evidence="14">
    <location>
        <begin position="606"/>
        <end position="630"/>
    </location>
</feature>
<evidence type="ECO:0000256" key="12">
    <source>
        <dbReference type="SAM" id="Phobius"/>
    </source>
</evidence>
<feature type="domain" description="Trimeric autotransporter adhesin YadA-like stalk" evidence="15">
    <location>
        <begin position="707"/>
        <end position="729"/>
    </location>
</feature>
<feature type="region of interest" description="Disordered" evidence="11">
    <location>
        <begin position="2447"/>
        <end position="2564"/>
    </location>
</feature>
<feature type="domain" description="Trimeric autotransporter adhesin YadA-like head" evidence="14">
    <location>
        <begin position="303"/>
        <end position="326"/>
    </location>
</feature>
<dbReference type="GO" id="GO:0015031">
    <property type="term" value="P:protein transport"/>
    <property type="evidence" value="ECO:0007669"/>
    <property type="project" value="UniProtKB-KW"/>
</dbReference>
<feature type="domain" description="Trimeric autotransporter adhesin YadA-like head" evidence="14">
    <location>
        <begin position="130"/>
        <end position="156"/>
    </location>
</feature>
<feature type="compositionally biased region" description="Low complexity" evidence="11">
    <location>
        <begin position="2476"/>
        <end position="2487"/>
    </location>
</feature>
<evidence type="ECO:0000256" key="7">
    <source>
        <dbReference type="ARBA" id="ARBA00022729"/>
    </source>
</evidence>
<reference evidence="16 17" key="1">
    <citation type="submission" date="2019-03" db="EMBL/GenBank/DDBJ databases">
        <title>Horizontal Gene Transfer Machinery in Histophilus somni.</title>
        <authorList>
            <person name="Mostafa Nazari M."/>
            <person name="Liljebjelke K."/>
        </authorList>
    </citation>
    <scope>NUCLEOTIDE SEQUENCE [LARGE SCALE GENOMIC DNA]</scope>
    <source>
        <strain evidence="16 17">UOC-EPH-KLM-04</strain>
    </source>
</reference>
<feature type="compositionally biased region" description="Low complexity" evidence="11">
    <location>
        <begin position="2451"/>
        <end position="2468"/>
    </location>
</feature>
<feature type="compositionally biased region" description="Gly residues" evidence="11">
    <location>
        <begin position="2488"/>
        <end position="2497"/>
    </location>
</feature>
<keyword evidence="12" id="KW-1133">Transmembrane helix</keyword>
<feature type="domain" description="Trimeric autotransporter adhesin YadA-like head" evidence="14">
    <location>
        <begin position="576"/>
        <end position="600"/>
    </location>
</feature>
<dbReference type="GO" id="GO:0009279">
    <property type="term" value="C:cell outer membrane"/>
    <property type="evidence" value="ECO:0007669"/>
    <property type="project" value="UniProtKB-SubCell"/>
</dbReference>
<evidence type="ECO:0000256" key="9">
    <source>
        <dbReference type="ARBA" id="ARBA00023136"/>
    </source>
</evidence>
<proteinExistence type="inferred from homology"/>
<dbReference type="EMBL" id="SNRV01000032">
    <property type="protein sequence ID" value="TEW28036.1"/>
    <property type="molecule type" value="Genomic_DNA"/>
</dbReference>
<feature type="domain" description="Trimeric autotransporter adhesin YadA-like head" evidence="14">
    <location>
        <begin position="503"/>
        <end position="526"/>
    </location>
</feature>
<feature type="transmembrane region" description="Helical" evidence="12">
    <location>
        <begin position="50"/>
        <end position="74"/>
    </location>
</feature>
<feature type="domain" description="Trimeric autotransporter adhesin YadA-like head" evidence="14">
    <location>
        <begin position="1988"/>
        <end position="2014"/>
    </location>
</feature>
<keyword evidence="9 12" id="KW-0472">Membrane</keyword>
<keyword evidence="10" id="KW-0998">Cell outer membrane</keyword>
<keyword evidence="6 12" id="KW-0812">Transmembrane</keyword>
<feature type="compositionally biased region" description="Low complexity" evidence="11">
    <location>
        <begin position="2498"/>
        <end position="2535"/>
    </location>
</feature>
<feature type="domain" description="Trimeric autotransporter adhesin YadA-like stalk" evidence="15">
    <location>
        <begin position="1066"/>
        <end position="1104"/>
    </location>
</feature>
<feature type="domain" description="Trimeric autotransporter adhesin YadA-like head" evidence="14">
    <location>
        <begin position="535"/>
        <end position="557"/>
    </location>
</feature>
<evidence type="ECO:0000313" key="17">
    <source>
        <dbReference type="Proteomes" id="UP000297565"/>
    </source>
</evidence>
<dbReference type="CDD" id="cd12820">
    <property type="entry name" value="LbR_YadA-like"/>
    <property type="match status" value="3"/>
</dbReference>
<evidence type="ECO:0000256" key="4">
    <source>
        <dbReference type="ARBA" id="ARBA00022448"/>
    </source>
</evidence>
<evidence type="ECO:0000256" key="2">
    <source>
        <dbReference type="ARBA" id="ARBA00004442"/>
    </source>
</evidence>
<evidence type="ECO:0000259" key="14">
    <source>
        <dbReference type="Pfam" id="PF05658"/>
    </source>
</evidence>
<evidence type="ECO:0000256" key="8">
    <source>
        <dbReference type="ARBA" id="ARBA00022927"/>
    </source>
</evidence>
<evidence type="ECO:0000259" key="13">
    <source>
        <dbReference type="Pfam" id="PF03895"/>
    </source>
</evidence>
<dbReference type="InterPro" id="IPR011049">
    <property type="entry name" value="Serralysin-like_metalloprot_C"/>
</dbReference>
<feature type="region of interest" description="Disordered" evidence="11">
    <location>
        <begin position="2616"/>
        <end position="2651"/>
    </location>
</feature>
<evidence type="ECO:0000256" key="11">
    <source>
        <dbReference type="SAM" id="MobiDB-lite"/>
    </source>
</evidence>
<keyword evidence="4" id="KW-0813">Transport</keyword>
<sequence>MNKIFKTKYDITTGQCKAVSELASNRQVASSSEKPKCGGLFGEILGLFKVLPLAFMIAGFLGVSTISNAAWLAINKSKGTVGIASSGNEYGENNNNGNIVLGKKDLHRVSGQVTKLEKVVVIGAGDKTKATGEGLVAVGYGAQALRDGATAVGYEAAVAGEGGTAVGKGSKAQSAQATAIGNNVYAAAQGTALGADVMAAGESSIAIGSDDIFANGKKGTFGANNIKAGLGGFEDRLPEETIKLIYGYNGNSEKVTYKDLVNESEFTKKYIRSDSGEDHRIYSPTYAAGVGAIAIGSRSVGYGNASLAMGTLSFALADRATAVGVRAFVGLGADGATAIGDSSRVFAKNSYAIGNAAESTAEGSLSFGSGAKAVGMGSIAIGPNVSSNAELTHTSAEKFRAQIMQETNLGNVTENQDPWLKTVTTDINDLKVGDHNEIVKYGFPANHFNGQNKISDLITKLEKENKFTYEKENHVEITTTEDIKKTKKQGDHAISLGYHISNNGDNTIAIGSASYVRGANSVVLGALNNVGKYATNTIAIGVGTNVHKENSVAIGTGVTVIGARAIGIGSGVGIKKDNSIAIGYGSSSLSESSMALGNDSKINENAKNSVALGNNSSSSSENSVALGYRSTTNYFYKDDTDKTTASLGGTSASNLEGYVPEGSSYRIETDTSAGVISVGGWDTTKDAKGGSVSGSSKGNKNHVGLRRIVNVAPGALDSDAATVGQLRALYYVKKEGLVVYYTEEGGKKVKLVKSADDKKFYKVDTQTGEPLKDSQAISEDKVLVGAKGFDEKIGDKDLGNKIQFGNLKDGKIAQNSDQAITGNQLNQLGGILGLTAKGNAKTEFNSHNFTAVEYIGSSHGSKNTFKGAIDELITAVNKGYKFDDGTNNSSTKDTPFYLGSTIVIKAGNIQSGGKATHLGKNLKTEFKNDSSKPTFTIGLKDDPEFKTVKLTGNPTDDKHAVNKKYVDDKFKNVATSFNVNGDNGTFKVTSKLDIKGDNGNIKTNASGSAVTISLKDTLTGISSIAGKNGNSGNKIDFTNSDGLKLSSKSGSTITLKRDGLDLGNKKITQLAKGIADKDAANFGQLQELATTVLGATVNSGGFTKSTFNQLIGSNGATASTPAIQKTFKQAIDDNIDKINMGFKFGDATETGTHYLGDTLKIQAGNITVDETALKTKSMFSSDNIRTSYQKDSKTLFIGIKENPSFKMVSVSEDVTEHSNEKVLTTKKYVDDKVNNLSSNLKFQADSGGEKTLPLKTGTLKVKGTANQIKTSVEGEDTIKIGLDEKITKKIDDTATKADKNEKAITAVKTSIEGKITDQVIKYKANGSGDYTVKLSDGLNFKDGTNTTAVVESNGVVKFNVNEALKEIASIAGKEVNGGNGGTKVKTEIKFNENSKGNNANTNVVILSNGASYTFDPKGFHVGNKKITALASGLGLTNGTGGNAENNSTVIANVLTGNPNGMETNAINVKDLSEVAKAIVEKGLSFEGNGGSTDKVTRKLGDTLKFVGKGSDAKNITVADNNIKVSKKAETNGSTADTLEIGLSDTLKGIKSIENGDNAKITLGGENGKDKTITFTAGDQTGSKDVTLSAGKFSNVSEINKADGKGALKLEDDKATVTAGTDKGTLKVEANKATLESAKDKSKLELAEDSATLSAGKDKGSIKVTNGTTNKIELSPEKDITVTLTKDTANGNKVKATGLSSVGLDDSNALVFKNGSSGTGTDKTAELKVGGAALTFTSTGNGTGGTAQTVKISNVAVGNIATDSKDAITGGQLHDLASKLGVAVDSGKTTFTAPSFTKINGATNGTNPPTTFKGAIEQLITAVNGGLTFKGNDTSSSKTTLQLGGTLTIDSSPVSSTTGTNGAVEKDITVTLTPSTTGDAKEAGTLTLKLNKATTVSDSDEKVVTSKAVAEKLKEYTSTATLGKDFLKVDGSNINGKQDEFGKNVGIDNINLSSDKESTKLVQTKALVKYLKGTGDKSVKISDNPETKADGEGSIAVGDKAIAQNVGAVAIGQNSGAKNNGAISIGKGSDVTEKDGIAIGTGTKVSGQSSVAIGEKNEVSNAQSYVLGSENNIKGRDVVAIGSKITADDKIHDAVILGNGSTGEANTVSVGGPGVGKQRRIIYVDTPKNKYDAVNKNYVDELKITYKANGNGATDKKQTVKLTDGLDFKKGENDNIQVKVAENGSIQHNLANQLKDINSIWGGKDEMGAKITLETAKKEISFNDSKLKNLADGEIAETSKEAVTGKQLADLAKQLGIAVDDKNKTAFKQPSFNNLKLKEVAGTDGKAPTSIVDGLQNTVKKLNEGLKFSADQSAVTNGTQNTPHYLGSTINIVRLASNTAGTSSQPNIAEFKGDNLITQYTSETNGNAKIEIGFKDAPMFEKVMLSQKQMYENGKNSKVGENDLITKSYLEEALSSFKFKVENGGGQTVEIGRGDTLKFTSGQNIKVDLAKNGTTPSSTGSTSPSASAPAPTPAAPAPASSAAPSSSSGGAGSNGGGSNSMASSGGSNGAGMATTTPTSTPTTTTPTTAVVTIGTTEELKNITSISSKPKDGSAGGNGEVTKLTLDPTDGATFQVGTTGSKVKIDKEGISLTPQGANNTGGANPFADTASITIKAGAKPADPKSLDSLDPNNGPSIEFSAKKTSDGKSIGTGKITGLKDLEANSDGSSAVNKNYVDKLDKVAVKYDSEAKDTITLGGKPQNGGKAHDPVAIKNLKSALGIDNDSMKGKSESEKQGKSLDLVKKLVSDGMSSQQGQKMTEQQDLHQAANLADLKAVAQAGLRFKGNQGDDVVRKISDTLTIKGEENATTGSSATDKFNSTTTAAGNIKVEANTAKNGLEIKLSDTLKNMKAFETKEDGGKKATLNSEGLKVVNNKNGNGKDISATYGADNIMLEDKGKNNKATITAESLTFADNVAQNQQNPKMPKAVLNKNGLTVTGANGEIKIDGENGIITVPDIKPTTSESAVVNKKYVDGQLSAAVNRLDNVISANNKRLQSGIAGANAAAALPTIAMPGKSALAVSAGTYRGQSAVALGYSRVSDNGKIMLKLHGNSTSTGDFGGGVGIGWAW</sequence>
<dbReference type="SUPFAM" id="SSF101967">
    <property type="entry name" value="Adhesin YadA, collagen-binding domain"/>
    <property type="match status" value="4"/>
</dbReference>
<dbReference type="Pfam" id="PF05658">
    <property type="entry name" value="YadA_head"/>
    <property type="match status" value="10"/>
</dbReference>
<name>A0AAX2RXI8_HISSO</name>
<evidence type="ECO:0000256" key="5">
    <source>
        <dbReference type="ARBA" id="ARBA00022452"/>
    </source>
</evidence>
<evidence type="ECO:0000256" key="1">
    <source>
        <dbReference type="ARBA" id="ARBA00004241"/>
    </source>
</evidence>
<feature type="domain" description="Trimeric autotransporter adhesin YadA-like head" evidence="14">
    <location>
        <begin position="360"/>
        <end position="384"/>
    </location>
</feature>
<dbReference type="InterPro" id="IPR008640">
    <property type="entry name" value="Adhesin_Head_dom"/>
</dbReference>
<dbReference type="Gene3D" id="2.150.10.10">
    <property type="entry name" value="Serralysin-like metalloprotease, C-terminal"/>
    <property type="match status" value="5"/>
</dbReference>
<feature type="domain" description="Trimeric autotransporter adhesin YadA-like C-terminal membrane anchor" evidence="13">
    <location>
        <begin position="3010"/>
        <end position="3066"/>
    </location>
</feature>
<organism evidence="16 17">
    <name type="scientific">Histophilus somni</name>
    <name type="common">Haemophilus somnus</name>
    <dbReference type="NCBI Taxonomy" id="731"/>
    <lineage>
        <taxon>Bacteria</taxon>
        <taxon>Pseudomonadati</taxon>
        <taxon>Pseudomonadota</taxon>
        <taxon>Gammaproteobacteria</taxon>
        <taxon>Pasteurellales</taxon>
        <taxon>Pasteurellaceae</taxon>
        <taxon>Histophilus</taxon>
    </lineage>
</organism>
<comment type="similarity">
    <text evidence="3">Belongs to the autotransporter-2 (AT-2) (TC 1.B.40) family.</text>
</comment>
<evidence type="ECO:0000256" key="6">
    <source>
        <dbReference type="ARBA" id="ARBA00022692"/>
    </source>
</evidence>
<dbReference type="SUPFAM" id="SSF54523">
    <property type="entry name" value="Pili subunits"/>
    <property type="match status" value="1"/>
</dbReference>
<dbReference type="Pfam" id="PF03895">
    <property type="entry name" value="YadA_anchor"/>
    <property type="match status" value="1"/>
</dbReference>
<evidence type="ECO:0000259" key="15">
    <source>
        <dbReference type="Pfam" id="PF05662"/>
    </source>
</evidence>
<comment type="subcellular location">
    <subcellularLocation>
        <location evidence="2">Cell outer membrane</location>
    </subcellularLocation>
    <subcellularLocation>
        <location evidence="1">Cell surface</location>
    </subcellularLocation>
</comment>
<evidence type="ECO:0000313" key="16">
    <source>
        <dbReference type="EMBL" id="TEW28036.1"/>
    </source>
</evidence>
<evidence type="ECO:0000256" key="3">
    <source>
        <dbReference type="ARBA" id="ARBA00005848"/>
    </source>
</evidence>
<accession>A0AAX2RXI8</accession>
<dbReference type="InterPro" id="IPR045584">
    <property type="entry name" value="Pilin-like"/>
</dbReference>
<keyword evidence="5" id="KW-1134">Transmembrane beta strand</keyword>
<evidence type="ECO:0000256" key="10">
    <source>
        <dbReference type="ARBA" id="ARBA00023237"/>
    </source>
</evidence>